<keyword evidence="3 6" id="KW-0812">Transmembrane</keyword>
<keyword evidence="4 6" id="KW-1133">Transmembrane helix</keyword>
<dbReference type="Pfam" id="PF03741">
    <property type="entry name" value="TerC"/>
    <property type="match status" value="1"/>
</dbReference>
<dbReference type="NCBIfam" id="TIGR03718">
    <property type="entry name" value="R_switched_Alx"/>
    <property type="match status" value="1"/>
</dbReference>
<comment type="similarity">
    <text evidence="2">Belongs to the TerC family.</text>
</comment>
<dbReference type="Proteomes" id="UP000237682">
    <property type="component" value="Unassembled WGS sequence"/>
</dbReference>
<evidence type="ECO:0000256" key="3">
    <source>
        <dbReference type="ARBA" id="ARBA00022692"/>
    </source>
</evidence>
<reference evidence="7 8" key="1">
    <citation type="submission" date="2018-02" db="EMBL/GenBank/DDBJ databases">
        <title>Whole genome sequencing of endophytic bacterium.</title>
        <authorList>
            <person name="Eedara R."/>
            <person name="Podile A.R."/>
        </authorList>
    </citation>
    <scope>NUCLEOTIDE SEQUENCE [LARGE SCALE GENOMIC DNA]</scope>
    <source>
        <strain evidence="7 8">RP1T</strain>
    </source>
</reference>
<evidence type="ECO:0000256" key="1">
    <source>
        <dbReference type="ARBA" id="ARBA00004141"/>
    </source>
</evidence>
<evidence type="ECO:0000256" key="4">
    <source>
        <dbReference type="ARBA" id="ARBA00022989"/>
    </source>
</evidence>
<keyword evidence="5 6" id="KW-0472">Membrane</keyword>
<keyword evidence="8" id="KW-1185">Reference proteome</keyword>
<protein>
    <recommendedName>
        <fullName evidence="9">TerC family protein</fullName>
    </recommendedName>
</protein>
<evidence type="ECO:0000256" key="5">
    <source>
        <dbReference type="ARBA" id="ARBA00023136"/>
    </source>
</evidence>
<dbReference type="PANTHER" id="PTHR30238:SF0">
    <property type="entry name" value="THYLAKOID MEMBRANE PROTEIN TERC, CHLOROPLASTIC"/>
    <property type="match status" value="1"/>
</dbReference>
<comment type="caution">
    <text evidence="7">The sequence shown here is derived from an EMBL/GenBank/DDBJ whole genome shotgun (WGS) entry which is preliminary data.</text>
</comment>
<dbReference type="OrthoDB" id="9783692at2"/>
<feature type="transmembrane region" description="Helical" evidence="6">
    <location>
        <begin position="145"/>
        <end position="163"/>
    </location>
</feature>
<feature type="transmembrane region" description="Helical" evidence="6">
    <location>
        <begin position="244"/>
        <end position="264"/>
    </location>
</feature>
<feature type="transmembrane region" description="Helical" evidence="6">
    <location>
        <begin position="276"/>
        <end position="295"/>
    </location>
</feature>
<comment type="subcellular location">
    <subcellularLocation>
        <location evidence="1">Membrane</location>
        <topology evidence="1">Multi-pass membrane protein</topology>
    </subcellularLocation>
</comment>
<evidence type="ECO:0000256" key="2">
    <source>
        <dbReference type="ARBA" id="ARBA00007511"/>
    </source>
</evidence>
<organism evidence="7 8">
    <name type="scientific">Labrys okinawensis</name>
    <dbReference type="NCBI Taxonomy" id="346911"/>
    <lineage>
        <taxon>Bacteria</taxon>
        <taxon>Pseudomonadati</taxon>
        <taxon>Pseudomonadota</taxon>
        <taxon>Alphaproteobacteria</taxon>
        <taxon>Hyphomicrobiales</taxon>
        <taxon>Xanthobacteraceae</taxon>
        <taxon>Labrys</taxon>
    </lineage>
</organism>
<evidence type="ECO:0000313" key="7">
    <source>
        <dbReference type="EMBL" id="PRH88622.1"/>
    </source>
</evidence>
<dbReference type="AlphaFoldDB" id="A0A2S9QH16"/>
<proteinExistence type="inferred from homology"/>
<dbReference type="InterPro" id="IPR022369">
    <property type="entry name" value="Integral_membrane_TerC_rswitch"/>
</dbReference>
<feature type="transmembrane region" description="Helical" evidence="6">
    <location>
        <begin position="87"/>
        <end position="108"/>
    </location>
</feature>
<evidence type="ECO:0000256" key="6">
    <source>
        <dbReference type="SAM" id="Phobius"/>
    </source>
</evidence>
<feature type="transmembrane region" description="Helical" evidence="6">
    <location>
        <begin position="14"/>
        <end position="35"/>
    </location>
</feature>
<feature type="transmembrane region" description="Helical" evidence="6">
    <location>
        <begin position="117"/>
        <end position="139"/>
    </location>
</feature>
<sequence length="332" mass="36802">MLDFLYSDFAGQPAWMWLAFLAFVALLLAFDLGVLNRDDKVLSVADSFKLSAVYIAIAVAFGGAIWWGMDTRPDGTSPALDYFTGYFIEKSLSIDNVFVIALIFRYFAVPAAYQYRALVWGILAAVVLRGIMIAAGASIVQSYGWVLYIFAAFLILTGLRMLVASDDHTEFKENWLVRFLRRHMRISESLHGNRFVVRQPDRATGRNLLHATPLLLALIVINVADIVFAVDSVPAILAITTDTFIVYTANIMAILGLRALYFALAAMIDRFHYLKYALALVLVFIGGKIYWGHLVGKVDPALALIVTVAIIVGGILFSLWKTRGQDRSSVSS</sequence>
<evidence type="ECO:0000313" key="8">
    <source>
        <dbReference type="Proteomes" id="UP000237682"/>
    </source>
</evidence>
<feature type="transmembrane region" description="Helical" evidence="6">
    <location>
        <begin position="214"/>
        <end position="238"/>
    </location>
</feature>
<gene>
    <name evidence="7" type="ORF">C5L14_05155</name>
</gene>
<dbReference type="EMBL" id="PUEJ01000002">
    <property type="protein sequence ID" value="PRH88622.1"/>
    <property type="molecule type" value="Genomic_DNA"/>
</dbReference>
<feature type="transmembrane region" description="Helical" evidence="6">
    <location>
        <begin position="47"/>
        <end position="67"/>
    </location>
</feature>
<evidence type="ECO:0008006" key="9">
    <source>
        <dbReference type="Google" id="ProtNLM"/>
    </source>
</evidence>
<dbReference type="PANTHER" id="PTHR30238">
    <property type="entry name" value="MEMBRANE BOUND PREDICTED REDOX MODULATOR"/>
    <property type="match status" value="1"/>
</dbReference>
<feature type="transmembrane region" description="Helical" evidence="6">
    <location>
        <begin position="301"/>
        <end position="320"/>
    </location>
</feature>
<dbReference type="InterPro" id="IPR005496">
    <property type="entry name" value="Integral_membrane_TerC"/>
</dbReference>
<dbReference type="GO" id="GO:0016020">
    <property type="term" value="C:membrane"/>
    <property type="evidence" value="ECO:0007669"/>
    <property type="project" value="UniProtKB-SubCell"/>
</dbReference>
<name>A0A2S9QH16_9HYPH</name>
<dbReference type="RefSeq" id="WP_105860973.1">
    <property type="nucleotide sequence ID" value="NZ_PUEJ01000002.1"/>
</dbReference>
<accession>A0A2S9QH16</accession>